<organism evidence="2 3">
    <name type="scientific">Autumnicola tepida</name>
    <dbReference type="NCBI Taxonomy" id="3075595"/>
    <lineage>
        <taxon>Bacteria</taxon>
        <taxon>Pseudomonadati</taxon>
        <taxon>Bacteroidota</taxon>
        <taxon>Flavobacteriia</taxon>
        <taxon>Flavobacteriales</taxon>
        <taxon>Flavobacteriaceae</taxon>
        <taxon>Autumnicola</taxon>
    </lineage>
</organism>
<name>A0ABU3CD29_9FLAO</name>
<proteinExistence type="predicted"/>
<reference evidence="2 3" key="1">
    <citation type="submission" date="2023-09" db="EMBL/GenBank/DDBJ databases">
        <authorList>
            <person name="Rey-Velasco X."/>
        </authorList>
    </citation>
    <scope>NUCLEOTIDE SEQUENCE [LARGE SCALE GENOMIC DNA]</scope>
    <source>
        <strain evidence="2 3">F363</strain>
    </source>
</reference>
<feature type="chain" id="PRO_5045135523" description="Lipoprotein" evidence="1">
    <location>
        <begin position="21"/>
        <end position="151"/>
    </location>
</feature>
<keyword evidence="1" id="KW-0732">Signal</keyword>
<dbReference type="PROSITE" id="PS51257">
    <property type="entry name" value="PROKAR_LIPOPROTEIN"/>
    <property type="match status" value="1"/>
</dbReference>
<sequence length="151" mass="17200">MKNLNLLLLIFLSVTITSCALKPIPSEHNLVRKEKDDISLSGLGNGKILVYNDANIFHTGDNTARLNIQLDNKNLGQLRAKDFVVIDLENGKHVFNIRHIDVVNMRSEHEINVSDSVKVIRVKPTITSNKLEITNQLPNDWKQFHYMNSNK</sequence>
<protein>
    <recommendedName>
        <fullName evidence="4">Lipoprotein</fullName>
    </recommendedName>
</protein>
<feature type="signal peptide" evidence="1">
    <location>
        <begin position="1"/>
        <end position="20"/>
    </location>
</feature>
<evidence type="ECO:0008006" key="4">
    <source>
        <dbReference type="Google" id="ProtNLM"/>
    </source>
</evidence>
<dbReference type="RefSeq" id="WP_311535873.1">
    <property type="nucleotide sequence ID" value="NZ_JAVRHQ010000023.1"/>
</dbReference>
<gene>
    <name evidence="2" type="ORF">RM553_15570</name>
</gene>
<accession>A0ABU3CD29</accession>
<keyword evidence="3" id="KW-1185">Reference proteome</keyword>
<evidence type="ECO:0000313" key="2">
    <source>
        <dbReference type="EMBL" id="MDT0644256.1"/>
    </source>
</evidence>
<evidence type="ECO:0000313" key="3">
    <source>
        <dbReference type="Proteomes" id="UP001262889"/>
    </source>
</evidence>
<comment type="caution">
    <text evidence="2">The sequence shown here is derived from an EMBL/GenBank/DDBJ whole genome shotgun (WGS) entry which is preliminary data.</text>
</comment>
<dbReference type="EMBL" id="JAVRHQ010000023">
    <property type="protein sequence ID" value="MDT0644256.1"/>
    <property type="molecule type" value="Genomic_DNA"/>
</dbReference>
<evidence type="ECO:0000256" key="1">
    <source>
        <dbReference type="SAM" id="SignalP"/>
    </source>
</evidence>
<dbReference type="Proteomes" id="UP001262889">
    <property type="component" value="Unassembled WGS sequence"/>
</dbReference>